<dbReference type="GO" id="GO:0003700">
    <property type="term" value="F:DNA-binding transcription factor activity"/>
    <property type="evidence" value="ECO:0007669"/>
    <property type="project" value="InterPro"/>
</dbReference>
<dbReference type="InterPro" id="IPR036388">
    <property type="entry name" value="WH-like_DNA-bd_sf"/>
</dbReference>
<keyword evidence="2" id="KW-0238">DNA-binding</keyword>
<evidence type="ECO:0000313" key="5">
    <source>
        <dbReference type="Proteomes" id="UP000248627"/>
    </source>
</evidence>
<dbReference type="SUPFAM" id="SSF48008">
    <property type="entry name" value="GntR ligand-binding domain-like"/>
    <property type="match status" value="1"/>
</dbReference>
<dbReference type="SMART" id="SM00345">
    <property type="entry name" value="HTH_GNTR"/>
    <property type="match status" value="1"/>
</dbReference>
<dbReference type="Pfam" id="PF07729">
    <property type="entry name" value="FCD"/>
    <property type="match status" value="1"/>
</dbReference>
<evidence type="ECO:0000256" key="3">
    <source>
        <dbReference type="ARBA" id="ARBA00023163"/>
    </source>
</evidence>
<keyword evidence="5" id="KW-1185">Reference proteome</keyword>
<dbReference type="OrthoDB" id="8680240at2"/>
<dbReference type="InterPro" id="IPR011711">
    <property type="entry name" value="GntR_C"/>
</dbReference>
<gene>
    <name evidence="4" type="ORF">C1I93_03510</name>
</gene>
<dbReference type="EMBL" id="POTX01000013">
    <property type="protein sequence ID" value="PZG00125.1"/>
    <property type="molecule type" value="Genomic_DNA"/>
</dbReference>
<keyword evidence="1" id="KW-0805">Transcription regulation</keyword>
<dbReference type="Gene3D" id="1.10.10.10">
    <property type="entry name" value="Winged helix-like DNA-binding domain superfamily/Winged helix DNA-binding domain"/>
    <property type="match status" value="1"/>
</dbReference>
<protein>
    <submittedName>
        <fullName evidence="4">GntR family transcriptional regulator</fullName>
    </submittedName>
</protein>
<dbReference type="Proteomes" id="UP000248627">
    <property type="component" value="Unassembled WGS sequence"/>
</dbReference>
<reference evidence="4 5" key="1">
    <citation type="submission" date="2018-01" db="EMBL/GenBank/DDBJ databases">
        <title>Draft genome sequence of Jishengella endophytica.</title>
        <authorList>
            <person name="Sahin N."/>
            <person name="Ay H."/>
            <person name="Saygin H."/>
        </authorList>
    </citation>
    <scope>NUCLEOTIDE SEQUENCE [LARGE SCALE GENOMIC DNA]</scope>
    <source>
        <strain evidence="4 5">DSM 45430</strain>
    </source>
</reference>
<dbReference type="Gene3D" id="1.20.120.530">
    <property type="entry name" value="GntR ligand-binding domain-like"/>
    <property type="match status" value="1"/>
</dbReference>
<evidence type="ECO:0000313" key="4">
    <source>
        <dbReference type="EMBL" id="PZG00125.1"/>
    </source>
</evidence>
<sequence>MATPEQMAETLRRAIREKVIPPGSLLVQEDLARRFKVSRNPVREALRILGSEGLVEMSTGGRASVRQLTLEDLQDIYDLRIVLEPSLTAMIVEEARGRDIAELSRLADEMVVAETAAAWLRLNYDFHLKLYDLAARPHARRVCVNLLALTQPYSQENIEVLGGRHAANREHQEMIDAIRTGDADVLAVLFRQHLTAARDRLTAARVRQRDPADIDLAPVLDHHTA</sequence>
<proteinExistence type="predicted"/>
<dbReference type="InterPro" id="IPR036390">
    <property type="entry name" value="WH_DNA-bd_sf"/>
</dbReference>
<dbReference type="SUPFAM" id="SSF46785">
    <property type="entry name" value="Winged helix' DNA-binding domain"/>
    <property type="match status" value="1"/>
</dbReference>
<name>A0A2W2D393_9ACTN</name>
<dbReference type="GO" id="GO:0003677">
    <property type="term" value="F:DNA binding"/>
    <property type="evidence" value="ECO:0007669"/>
    <property type="project" value="UniProtKB-KW"/>
</dbReference>
<organism evidence="4 5">
    <name type="scientific">Micromonospora endophytica</name>
    <dbReference type="NCBI Taxonomy" id="515350"/>
    <lineage>
        <taxon>Bacteria</taxon>
        <taxon>Bacillati</taxon>
        <taxon>Actinomycetota</taxon>
        <taxon>Actinomycetes</taxon>
        <taxon>Micromonosporales</taxon>
        <taxon>Micromonosporaceae</taxon>
        <taxon>Micromonospora</taxon>
    </lineage>
</organism>
<accession>A0A2W2D393</accession>
<evidence type="ECO:0000256" key="2">
    <source>
        <dbReference type="ARBA" id="ARBA00023125"/>
    </source>
</evidence>
<dbReference type="RefSeq" id="WP_111241752.1">
    <property type="nucleotide sequence ID" value="NZ_AP023358.1"/>
</dbReference>
<dbReference type="CDD" id="cd07377">
    <property type="entry name" value="WHTH_GntR"/>
    <property type="match status" value="1"/>
</dbReference>
<dbReference type="InterPro" id="IPR008920">
    <property type="entry name" value="TF_FadR/GntR_C"/>
</dbReference>
<dbReference type="InterPro" id="IPR000524">
    <property type="entry name" value="Tscrpt_reg_HTH_GntR"/>
</dbReference>
<comment type="caution">
    <text evidence="4">The sequence shown here is derived from an EMBL/GenBank/DDBJ whole genome shotgun (WGS) entry which is preliminary data.</text>
</comment>
<evidence type="ECO:0000256" key="1">
    <source>
        <dbReference type="ARBA" id="ARBA00023015"/>
    </source>
</evidence>
<dbReference type="PANTHER" id="PTHR43537:SF24">
    <property type="entry name" value="GLUCONATE OPERON TRANSCRIPTIONAL REPRESSOR"/>
    <property type="match status" value="1"/>
</dbReference>
<dbReference type="SMART" id="SM00895">
    <property type="entry name" value="FCD"/>
    <property type="match status" value="1"/>
</dbReference>
<keyword evidence="3" id="KW-0804">Transcription</keyword>
<dbReference type="PROSITE" id="PS50949">
    <property type="entry name" value="HTH_GNTR"/>
    <property type="match status" value="1"/>
</dbReference>
<dbReference type="PRINTS" id="PR00035">
    <property type="entry name" value="HTHGNTR"/>
</dbReference>
<dbReference type="Pfam" id="PF00392">
    <property type="entry name" value="GntR"/>
    <property type="match status" value="1"/>
</dbReference>
<dbReference type="PANTHER" id="PTHR43537">
    <property type="entry name" value="TRANSCRIPTIONAL REGULATOR, GNTR FAMILY"/>
    <property type="match status" value="1"/>
</dbReference>
<dbReference type="AlphaFoldDB" id="A0A2W2D393"/>